<comment type="similarity">
    <text evidence="2">Belongs to the RETICULATA family.</text>
</comment>
<name>A0A835DUH1_9POAL</name>
<evidence type="ECO:0000256" key="4">
    <source>
        <dbReference type="ARBA" id="ARBA00022640"/>
    </source>
</evidence>
<keyword evidence="8" id="KW-0472">Membrane</keyword>
<evidence type="ECO:0000313" key="11">
    <source>
        <dbReference type="Proteomes" id="UP000636709"/>
    </source>
</evidence>
<evidence type="ECO:0000256" key="3">
    <source>
        <dbReference type="ARBA" id="ARBA00022528"/>
    </source>
</evidence>
<organism evidence="10 11">
    <name type="scientific">Digitaria exilis</name>
    <dbReference type="NCBI Taxonomy" id="1010633"/>
    <lineage>
        <taxon>Eukaryota</taxon>
        <taxon>Viridiplantae</taxon>
        <taxon>Streptophyta</taxon>
        <taxon>Embryophyta</taxon>
        <taxon>Tracheophyta</taxon>
        <taxon>Spermatophyta</taxon>
        <taxon>Magnoliopsida</taxon>
        <taxon>Liliopsida</taxon>
        <taxon>Poales</taxon>
        <taxon>Poaceae</taxon>
        <taxon>PACMAD clade</taxon>
        <taxon>Panicoideae</taxon>
        <taxon>Panicodae</taxon>
        <taxon>Paniceae</taxon>
        <taxon>Anthephorinae</taxon>
        <taxon>Digitaria</taxon>
    </lineage>
</organism>
<dbReference type="PANTHER" id="PTHR31620:SF27">
    <property type="entry name" value="PROTEIN RETICULATA-RELATED 4 CHLOROPLASTIC"/>
    <property type="match status" value="1"/>
</dbReference>
<comment type="caution">
    <text evidence="10">The sequence shown here is derived from an EMBL/GenBank/DDBJ whole genome shotgun (WGS) entry which is preliminary data.</text>
</comment>
<keyword evidence="4" id="KW-0934">Plastid</keyword>
<dbReference type="GO" id="GO:0031969">
    <property type="term" value="C:chloroplast membrane"/>
    <property type="evidence" value="ECO:0007669"/>
    <property type="project" value="UniProtKB-SubCell"/>
</dbReference>
<dbReference type="Proteomes" id="UP000636709">
    <property type="component" value="Unassembled WGS sequence"/>
</dbReference>
<keyword evidence="3" id="KW-0150">Chloroplast</keyword>
<keyword evidence="11" id="KW-1185">Reference proteome</keyword>
<sequence>MASSSSFPPSSTSLSAPSSSQPTPLHLRLKLPSQPPGISLLPFSRALQLPLRLSIPRPILPILPHAVVTSLSGGGDDDVVFDDTNNSGGGDEGHNNSSGGGGGDDEPNRGGDGSAPDDDHRGEALFVLAQLGRKLESLPADLAAAVENGRVTGEIVRRFNDLEANALFRWLLQFPGFRERLLADDLFLSKIAIEVGIGVLAKLGAEFQKRGEDIVNEIDFVISDVIMAIIADIMLVYIPAPTVSFQPPLARNAGAIASFFHNCPDNAFQIALGGRSFSLVQRLGAIVSPLFICKSFFYQLTAVASLQRNGAKLAGVGAGASLIGTSFSSVLIKARRAFDKGSEDKGEEIPVLATSLGYGTYMAISSNLRYQIVAGVLEQRMLEPLLHNHKVLLSAVCTVIRTGNTFLGALLWIDFARLVGIQKAHEHEEA</sequence>
<dbReference type="EMBL" id="JACEFO010002881">
    <property type="protein sequence ID" value="KAF8646783.1"/>
    <property type="molecule type" value="Genomic_DNA"/>
</dbReference>
<feature type="region of interest" description="Disordered" evidence="9">
    <location>
        <begin position="1"/>
        <end position="31"/>
    </location>
</feature>
<keyword evidence="5" id="KW-0812">Transmembrane</keyword>
<dbReference type="PANTHER" id="PTHR31620">
    <property type="entry name" value="PROTEIN RETICULATA-RELATED 2, CHLOROPLASTIC-RELATED"/>
    <property type="match status" value="1"/>
</dbReference>
<evidence type="ECO:0000256" key="5">
    <source>
        <dbReference type="ARBA" id="ARBA00022692"/>
    </source>
</evidence>
<evidence type="ECO:0000256" key="1">
    <source>
        <dbReference type="ARBA" id="ARBA00004508"/>
    </source>
</evidence>
<evidence type="ECO:0000313" key="10">
    <source>
        <dbReference type="EMBL" id="KAF8646783.1"/>
    </source>
</evidence>
<feature type="compositionally biased region" description="Low complexity" evidence="9">
    <location>
        <begin position="1"/>
        <end position="25"/>
    </location>
</feature>
<dbReference type="OrthoDB" id="205639at2759"/>
<accession>A0A835DUH1</accession>
<dbReference type="InterPro" id="IPR021825">
    <property type="entry name" value="RETICULATA-related"/>
</dbReference>
<evidence type="ECO:0000256" key="9">
    <source>
        <dbReference type="SAM" id="MobiDB-lite"/>
    </source>
</evidence>
<dbReference type="AlphaFoldDB" id="A0A835DUH1"/>
<evidence type="ECO:0000256" key="8">
    <source>
        <dbReference type="ARBA" id="ARBA00023136"/>
    </source>
</evidence>
<dbReference type="Pfam" id="PF11891">
    <property type="entry name" value="RETICULATA-like"/>
    <property type="match status" value="2"/>
</dbReference>
<evidence type="ECO:0000256" key="7">
    <source>
        <dbReference type="ARBA" id="ARBA00022989"/>
    </source>
</evidence>
<comment type="subcellular location">
    <subcellularLocation>
        <location evidence="1">Plastid</location>
        <location evidence="1">Chloroplast membrane</location>
        <topology evidence="1">Multi-pass membrane protein</topology>
    </subcellularLocation>
</comment>
<feature type="region of interest" description="Disordered" evidence="9">
    <location>
        <begin position="78"/>
        <end position="119"/>
    </location>
</feature>
<proteinExistence type="inferred from homology"/>
<keyword evidence="7" id="KW-1133">Transmembrane helix</keyword>
<reference evidence="10" key="1">
    <citation type="submission" date="2020-07" db="EMBL/GenBank/DDBJ databases">
        <title>Genome sequence and genetic diversity analysis of an under-domesticated orphan crop, white fonio (Digitaria exilis).</title>
        <authorList>
            <person name="Bennetzen J.L."/>
            <person name="Chen S."/>
            <person name="Ma X."/>
            <person name="Wang X."/>
            <person name="Yssel A.E.J."/>
            <person name="Chaluvadi S.R."/>
            <person name="Johnson M."/>
            <person name="Gangashetty P."/>
            <person name="Hamidou F."/>
            <person name="Sanogo M.D."/>
            <person name="Zwaenepoel A."/>
            <person name="Wallace J."/>
            <person name="Van De Peer Y."/>
            <person name="Van Deynze A."/>
        </authorList>
    </citation>
    <scope>NUCLEOTIDE SEQUENCE</scope>
    <source>
        <tissue evidence="10">Leaves</tissue>
    </source>
</reference>
<gene>
    <name evidence="10" type="ORF">HU200_065579</name>
</gene>
<keyword evidence="6" id="KW-0809">Transit peptide</keyword>
<evidence type="ECO:0000256" key="6">
    <source>
        <dbReference type="ARBA" id="ARBA00022946"/>
    </source>
</evidence>
<evidence type="ECO:0000256" key="2">
    <source>
        <dbReference type="ARBA" id="ARBA00010793"/>
    </source>
</evidence>
<protein>
    <submittedName>
        <fullName evidence="10">Uncharacterized protein</fullName>
    </submittedName>
</protein>